<evidence type="ECO:0000256" key="2">
    <source>
        <dbReference type="ARBA" id="ARBA00009671"/>
    </source>
</evidence>
<feature type="transmembrane region" description="Helical" evidence="8">
    <location>
        <begin position="629"/>
        <end position="648"/>
    </location>
</feature>
<dbReference type="PANTHER" id="PTHR12308">
    <property type="entry name" value="ANOCTAMIN"/>
    <property type="match status" value="1"/>
</dbReference>
<feature type="transmembrane region" description="Helical" evidence="8">
    <location>
        <begin position="737"/>
        <end position="758"/>
    </location>
</feature>
<feature type="transmembrane region" description="Helical" evidence="8">
    <location>
        <begin position="453"/>
        <end position="471"/>
    </location>
</feature>
<comment type="similarity">
    <text evidence="2 8">Belongs to the anoctamin family.</text>
</comment>
<name>A0A556TLD8_BAGYA</name>
<dbReference type="Pfam" id="PF16178">
    <property type="entry name" value="Anoct_dimer"/>
    <property type="match status" value="1"/>
</dbReference>
<feature type="domain" description="Anoctamin dimerisation" evidence="11">
    <location>
        <begin position="58"/>
        <end position="275"/>
    </location>
</feature>
<dbReference type="InterPro" id="IPR032394">
    <property type="entry name" value="Anoct_dimer"/>
</dbReference>
<evidence type="ECO:0000313" key="13">
    <source>
        <dbReference type="Proteomes" id="UP000319801"/>
    </source>
</evidence>
<protein>
    <recommendedName>
        <fullName evidence="8">Anoctamin</fullName>
    </recommendedName>
</protein>
<accession>A0A556TLD8</accession>
<feature type="domain" description="Anoctamin transmembrane" evidence="10">
    <location>
        <begin position="278"/>
        <end position="771"/>
    </location>
</feature>
<feature type="transmembrane region" description="Helical" evidence="8">
    <location>
        <begin position="289"/>
        <end position="314"/>
    </location>
</feature>
<dbReference type="Proteomes" id="UP000319801">
    <property type="component" value="Unassembled WGS sequence"/>
</dbReference>
<gene>
    <name evidence="12" type="ORF">Baya_1504</name>
</gene>
<evidence type="ECO:0000256" key="3">
    <source>
        <dbReference type="ARBA" id="ARBA00022475"/>
    </source>
</evidence>
<feature type="transmembrane region" description="Helical" evidence="8">
    <location>
        <begin position="405"/>
        <end position="426"/>
    </location>
</feature>
<dbReference type="AlphaFoldDB" id="A0A556TLD8"/>
<evidence type="ECO:0000256" key="5">
    <source>
        <dbReference type="ARBA" id="ARBA00022989"/>
    </source>
</evidence>
<comment type="caution">
    <text evidence="8">Lacks conserved residue(s) required for the propagation of feature annotation.</text>
</comment>
<keyword evidence="3" id="KW-1003">Cell membrane</keyword>
<proteinExistence type="inferred from homology"/>
<evidence type="ECO:0000313" key="12">
    <source>
        <dbReference type="EMBL" id="TSK19956.1"/>
    </source>
</evidence>
<evidence type="ECO:0000256" key="1">
    <source>
        <dbReference type="ARBA" id="ARBA00004651"/>
    </source>
</evidence>
<evidence type="ECO:0000256" key="7">
    <source>
        <dbReference type="ARBA" id="ARBA00023180"/>
    </source>
</evidence>
<sequence>MKRITGKTKDATLLEMINKADAHVEDNNGSLLSTSDKGTQLPGHQEIDNLQQNNDSVYFRDGRRHIDFVLSYTDDKDGDKKADRRREFEANLEKAGLELETEDKSESDDRKTYYLKIHAPWEVLATYAEVLKIKVPFKKTDIPKGREISLAWLTQPIRLPRNIMKPEPDYFTAPFNKNKVDFFLIEDRATLFPPSTRNRIVYYILTRCPYYKKDRVDREKTGIKRLLSNGTYTSAYPLHDCRYWKRSRHPQCESERFHLYKYWARFLCFYKEQPLNLIRKYYGEKIGIYFAWLGFYTEMLFFAAVMGVILTLFLELWKRRQARLEYEWDLVDFEEEQQQLQIRPEFELKCTNRRLSRVTQTLLIIACIMGVIAYRLAVYAAFASIMKDSTTSRIQLVGSLITPQLATSVTASCINFAIILILNLLYEHVAIWITDMEIPKTHLEYENKLTMKMFMFQFVNYYSSCFYVAFFKGKFVGYPGNYTYMFGKWSKLRNEECAPGGCLIELTTQLMIVMTGKQLVGNIQEALVPLLKNWWISKKGRNHPESRYSRWEQDRDLQTFGQFGLFYEYLEMVIQFGFITLFVASFPLAPLLALFNNILEVRVDAWKFTTQFRRPVAAKARNIGAWQEILNVVAILSVVTNAFIMAFTSDMIPRLVYLYAYHPGHEATMRGYINNSLSVYKISKLHLENKPDNEENPSWFNETIITTCRYRDYRYPPGHFREYTQTMQFWHILAAKMAFIIIMEHVVFVVKFFVAWLIPDVPSEVRDRIKHERYMVQEYLHDYDVKKITLQLSQSQATELCHSTENSSLLPPDKIEVLSECI</sequence>
<organism evidence="12 13">
    <name type="scientific">Bagarius yarrelli</name>
    <name type="common">Goonch</name>
    <name type="synonym">Bagrus yarrelli</name>
    <dbReference type="NCBI Taxonomy" id="175774"/>
    <lineage>
        <taxon>Eukaryota</taxon>
        <taxon>Metazoa</taxon>
        <taxon>Chordata</taxon>
        <taxon>Craniata</taxon>
        <taxon>Vertebrata</taxon>
        <taxon>Euteleostomi</taxon>
        <taxon>Actinopterygii</taxon>
        <taxon>Neopterygii</taxon>
        <taxon>Teleostei</taxon>
        <taxon>Ostariophysi</taxon>
        <taxon>Siluriformes</taxon>
        <taxon>Sisoridae</taxon>
        <taxon>Sisorinae</taxon>
        <taxon>Bagarius</taxon>
    </lineage>
</organism>
<evidence type="ECO:0000256" key="8">
    <source>
        <dbReference type="RuleBase" id="RU280814"/>
    </source>
</evidence>
<keyword evidence="13" id="KW-1185">Reference proteome</keyword>
<comment type="caution">
    <text evidence="12">The sequence shown here is derived from an EMBL/GenBank/DDBJ whole genome shotgun (WGS) entry which is preliminary data.</text>
</comment>
<dbReference type="GO" id="GO:0005254">
    <property type="term" value="F:chloride channel activity"/>
    <property type="evidence" value="ECO:0007669"/>
    <property type="project" value="TreeGrafter"/>
</dbReference>
<feature type="compositionally biased region" description="Polar residues" evidence="9">
    <location>
        <begin position="27"/>
        <end position="38"/>
    </location>
</feature>
<evidence type="ECO:0000259" key="11">
    <source>
        <dbReference type="Pfam" id="PF16178"/>
    </source>
</evidence>
<comment type="subcellular location">
    <subcellularLocation>
        <location evidence="1">Cell membrane</location>
        <topology evidence="1">Multi-pass membrane protein</topology>
    </subcellularLocation>
    <subcellularLocation>
        <location evidence="8">Membrane</location>
        <topology evidence="8">Multi-pass membrane protein</topology>
    </subcellularLocation>
</comment>
<feature type="transmembrane region" description="Helical" evidence="8">
    <location>
        <begin position="573"/>
        <end position="595"/>
    </location>
</feature>
<evidence type="ECO:0000256" key="4">
    <source>
        <dbReference type="ARBA" id="ARBA00022692"/>
    </source>
</evidence>
<keyword evidence="7" id="KW-0325">Glycoprotein</keyword>
<dbReference type="GO" id="GO:0046983">
    <property type="term" value="F:protein dimerization activity"/>
    <property type="evidence" value="ECO:0007669"/>
    <property type="project" value="InterPro"/>
</dbReference>
<dbReference type="InterPro" id="IPR007632">
    <property type="entry name" value="Anoctamin"/>
</dbReference>
<feature type="transmembrane region" description="Helical" evidence="8">
    <location>
        <begin position="362"/>
        <end position="385"/>
    </location>
</feature>
<reference evidence="12 13" key="1">
    <citation type="journal article" date="2019" name="Genome Biol. Evol.">
        <title>Whole-Genome Sequencing of the Giant Devil Catfish, Bagarius yarrelli.</title>
        <authorList>
            <person name="Jiang W."/>
            <person name="Lv Y."/>
            <person name="Cheng L."/>
            <person name="Yang K."/>
            <person name="Chao B."/>
            <person name="Wang X."/>
            <person name="Li Y."/>
            <person name="Pan X."/>
            <person name="You X."/>
            <person name="Zhang Y."/>
            <person name="Yang J."/>
            <person name="Li J."/>
            <person name="Zhang X."/>
            <person name="Liu S."/>
            <person name="Sun C."/>
            <person name="Yang J."/>
            <person name="Shi Q."/>
        </authorList>
    </citation>
    <scope>NUCLEOTIDE SEQUENCE [LARGE SCALE GENOMIC DNA]</scope>
    <source>
        <strain evidence="12">JWS20170419001</strain>
        <tissue evidence="12">Muscle</tissue>
    </source>
</reference>
<feature type="region of interest" description="Disordered" evidence="9">
    <location>
        <begin position="26"/>
        <end position="46"/>
    </location>
</feature>
<dbReference type="PANTHER" id="PTHR12308:SF45">
    <property type="entry name" value="ANOCTAMIN"/>
    <property type="match status" value="1"/>
</dbReference>
<dbReference type="Pfam" id="PF04547">
    <property type="entry name" value="Anoctamin"/>
    <property type="match status" value="1"/>
</dbReference>
<dbReference type="GO" id="GO:0005886">
    <property type="term" value="C:plasma membrane"/>
    <property type="evidence" value="ECO:0007669"/>
    <property type="project" value="UniProtKB-SubCell"/>
</dbReference>
<keyword evidence="5 8" id="KW-1133">Transmembrane helix</keyword>
<evidence type="ECO:0000256" key="9">
    <source>
        <dbReference type="SAM" id="MobiDB-lite"/>
    </source>
</evidence>
<keyword evidence="6 8" id="KW-0472">Membrane</keyword>
<evidence type="ECO:0000259" key="10">
    <source>
        <dbReference type="Pfam" id="PF04547"/>
    </source>
</evidence>
<dbReference type="InterPro" id="IPR049452">
    <property type="entry name" value="Anoctamin_TM"/>
</dbReference>
<dbReference type="EMBL" id="VCAZ01000005">
    <property type="protein sequence ID" value="TSK19956.1"/>
    <property type="molecule type" value="Genomic_DNA"/>
</dbReference>
<evidence type="ECO:0000256" key="6">
    <source>
        <dbReference type="ARBA" id="ARBA00023136"/>
    </source>
</evidence>
<dbReference type="OrthoDB" id="296386at2759"/>
<keyword evidence="4 8" id="KW-0812">Transmembrane</keyword>